<dbReference type="RefSeq" id="WP_169351058.1">
    <property type="nucleotide sequence ID" value="NZ_JABBJJ010000362.1"/>
</dbReference>
<gene>
    <name evidence="6" type="ORF">HG543_44615</name>
</gene>
<keyword evidence="2" id="KW-0479">Metal-binding</keyword>
<dbReference type="GO" id="GO:0046872">
    <property type="term" value="F:metal ion binding"/>
    <property type="evidence" value="ECO:0007669"/>
    <property type="project" value="UniProtKB-KW"/>
</dbReference>
<evidence type="ECO:0000256" key="2">
    <source>
        <dbReference type="ARBA" id="ARBA00022723"/>
    </source>
</evidence>
<dbReference type="SUPFAM" id="SSF56784">
    <property type="entry name" value="HAD-like"/>
    <property type="match status" value="1"/>
</dbReference>
<dbReference type="PIRSF" id="PIRSF017434">
    <property type="entry name" value="Purine_5'-nucleotidase"/>
    <property type="match status" value="1"/>
</dbReference>
<evidence type="ECO:0000256" key="5">
    <source>
        <dbReference type="SAM" id="MobiDB-lite"/>
    </source>
</evidence>
<dbReference type="AlphaFoldDB" id="A0A848LW61"/>
<dbReference type="InterPro" id="IPR023214">
    <property type="entry name" value="HAD_sf"/>
</dbReference>
<keyword evidence="7" id="KW-1185">Reference proteome</keyword>
<name>A0A848LW61_9BACT</name>
<dbReference type="EMBL" id="JABBJJ010000362">
    <property type="protein sequence ID" value="NMO21889.1"/>
    <property type="molecule type" value="Genomic_DNA"/>
</dbReference>
<dbReference type="Gene3D" id="3.40.50.1000">
    <property type="entry name" value="HAD superfamily/HAD-like"/>
    <property type="match status" value="1"/>
</dbReference>
<evidence type="ECO:0000256" key="3">
    <source>
        <dbReference type="ARBA" id="ARBA00022801"/>
    </source>
</evidence>
<dbReference type="Pfam" id="PF05761">
    <property type="entry name" value="5_nucleotid"/>
    <property type="match status" value="1"/>
</dbReference>
<dbReference type="NCBIfam" id="TIGR02244">
    <property type="entry name" value="HAD-IG-Ncltidse"/>
    <property type="match status" value="1"/>
</dbReference>
<keyword evidence="3" id="KW-0378">Hydrolase</keyword>
<dbReference type="InterPro" id="IPR016695">
    <property type="entry name" value="Pur_nucleotidase"/>
</dbReference>
<dbReference type="GO" id="GO:0008253">
    <property type="term" value="F:5'-nucleotidase activity"/>
    <property type="evidence" value="ECO:0007669"/>
    <property type="project" value="TreeGrafter"/>
</dbReference>
<evidence type="ECO:0000256" key="1">
    <source>
        <dbReference type="ARBA" id="ARBA00009589"/>
    </source>
</evidence>
<reference evidence="6 7" key="1">
    <citation type="submission" date="2020-04" db="EMBL/GenBank/DDBJ databases">
        <title>Draft genome of Pyxidicoccus fallax type strain.</title>
        <authorList>
            <person name="Whitworth D.E."/>
        </authorList>
    </citation>
    <scope>NUCLEOTIDE SEQUENCE [LARGE SCALE GENOMIC DNA]</scope>
    <source>
        <strain evidence="6 7">DSM 14698</strain>
    </source>
</reference>
<protein>
    <submittedName>
        <fullName evidence="6">HAD-IG family 5'-nucleotidase</fullName>
    </submittedName>
</protein>
<dbReference type="InterPro" id="IPR036412">
    <property type="entry name" value="HAD-like_sf"/>
</dbReference>
<sequence>MRSHLLSPPPERGLFCNRTLNLRAIKAVGYDMDYTLIHYRVEAWERRAYEYIRDRLVEQGWPVGDLTFDPALAIRGLIIDTEKGNLLKANRFGIVKKALHGTKPMEFDAQRDEYASTLIDLHERRWVFLNTLFSLSEACIYAQLVDRLDAGQLPGSTPMGYTDLYEHVRKNLDATHMQGRLKAEIIADPERYVIDDPETPLALLDQRHAGKKLLLITNSEWAYTEPMMHFAFDRHLPEGMTWRQLFDVVIVSARKPEFFTTRSALYEVVESGGEALLRQHTGPLKPGTPYFGGSAVELERHLGLSGDQILYVGDHMFGDVHVTKDVLRWRTALILRELEDEVRAIAGFRATEARLGERMVHKERLEAEGCQLRLELQRRRFQYGPRSETPTEAELVARQAELRAELEALDAELGPMARAATELSNPIWGLLTRAGNDKSHLARQMERYADIYTSRVSNFLFATPFVYLRSPRGSLPHDPSLPGGTPVFPSSDAGGGGVMGTDGAE</sequence>
<evidence type="ECO:0000313" key="6">
    <source>
        <dbReference type="EMBL" id="NMO21889.1"/>
    </source>
</evidence>
<dbReference type="Proteomes" id="UP000518300">
    <property type="component" value="Unassembled WGS sequence"/>
</dbReference>
<comment type="caution">
    <text evidence="6">The sequence shown here is derived from an EMBL/GenBank/DDBJ whole genome shotgun (WGS) entry which is preliminary data.</text>
</comment>
<feature type="compositionally biased region" description="Gly residues" evidence="5">
    <location>
        <begin position="493"/>
        <end position="505"/>
    </location>
</feature>
<keyword evidence="4" id="KW-0460">Magnesium</keyword>
<accession>A0A848LW61</accession>
<organism evidence="6 7">
    <name type="scientific">Pyxidicoccus fallax</name>
    <dbReference type="NCBI Taxonomy" id="394095"/>
    <lineage>
        <taxon>Bacteria</taxon>
        <taxon>Pseudomonadati</taxon>
        <taxon>Myxococcota</taxon>
        <taxon>Myxococcia</taxon>
        <taxon>Myxococcales</taxon>
        <taxon>Cystobacterineae</taxon>
        <taxon>Myxococcaceae</taxon>
        <taxon>Pyxidicoccus</taxon>
    </lineage>
</organism>
<dbReference type="PANTHER" id="PTHR12103">
    <property type="entry name" value="5'-NUCLEOTIDASE DOMAIN-CONTAINING"/>
    <property type="match status" value="1"/>
</dbReference>
<feature type="region of interest" description="Disordered" evidence="5">
    <location>
        <begin position="477"/>
        <end position="505"/>
    </location>
</feature>
<evidence type="ECO:0000313" key="7">
    <source>
        <dbReference type="Proteomes" id="UP000518300"/>
    </source>
</evidence>
<evidence type="ECO:0000256" key="4">
    <source>
        <dbReference type="ARBA" id="ARBA00022842"/>
    </source>
</evidence>
<dbReference type="PANTHER" id="PTHR12103:SF22">
    <property type="entry name" value="HAD-SUPERFAMILY HYDROLASE, SUBFAMILY IG, 5'-NUCLEOTIDASE"/>
    <property type="match status" value="1"/>
</dbReference>
<dbReference type="InterPro" id="IPR008380">
    <property type="entry name" value="HAD-SF_hydro_IG_5-nucl"/>
</dbReference>
<proteinExistence type="inferred from homology"/>
<comment type="similarity">
    <text evidence="1">Belongs to the 5'(3')-deoxyribonucleotidase family.</text>
</comment>
<dbReference type="CDD" id="cd07522">
    <property type="entry name" value="HAD_cN-II"/>
    <property type="match status" value="1"/>
</dbReference>